<dbReference type="OMA" id="FNNDIRR"/>
<name>E9H1K2_DAPPU</name>
<protein>
    <submittedName>
        <fullName evidence="16">Complementary sex determiner-like protein</fullName>
    </submittedName>
</protein>
<evidence type="ECO:0000256" key="5">
    <source>
        <dbReference type="ARBA" id="ARBA00022490"/>
    </source>
</evidence>
<feature type="domain" description="Complementary sex determination N-terminal" evidence="15">
    <location>
        <begin position="103"/>
        <end position="191"/>
    </location>
</feature>
<dbReference type="Pfam" id="PF12278">
    <property type="entry name" value="SDP_N"/>
    <property type="match status" value="1"/>
</dbReference>
<gene>
    <name evidence="16" type="primary">CSD</name>
    <name evidence="16" type="ORF">DAPPUDRAFT_324323</name>
</gene>
<feature type="compositionally biased region" description="Basic and acidic residues" evidence="13">
    <location>
        <begin position="98"/>
        <end position="120"/>
    </location>
</feature>
<comment type="subcellular location">
    <subcellularLocation>
        <location evidence="2">Cytoplasm</location>
    </subcellularLocation>
    <subcellularLocation>
        <location evidence="1">Nucleus</location>
    </subcellularLocation>
</comment>
<proteinExistence type="inferred from homology"/>
<feature type="compositionally biased region" description="Polar residues" evidence="13">
    <location>
        <begin position="242"/>
        <end position="251"/>
    </location>
</feature>
<keyword evidence="7" id="KW-0509">mRNA transport</keyword>
<evidence type="ECO:0000259" key="14">
    <source>
        <dbReference type="Pfam" id="PF09405"/>
    </source>
</evidence>
<comment type="similarity">
    <text evidence="3">Belongs to the CASC3 family.</text>
</comment>
<evidence type="ECO:0000256" key="11">
    <source>
        <dbReference type="ARBA" id="ARBA00023187"/>
    </source>
</evidence>
<evidence type="ECO:0000256" key="8">
    <source>
        <dbReference type="ARBA" id="ARBA00022845"/>
    </source>
</evidence>
<accession>E9H1K2</accession>
<evidence type="ECO:0000256" key="12">
    <source>
        <dbReference type="ARBA" id="ARBA00023242"/>
    </source>
</evidence>
<evidence type="ECO:0000313" key="17">
    <source>
        <dbReference type="Proteomes" id="UP000000305"/>
    </source>
</evidence>
<dbReference type="GO" id="GO:0006417">
    <property type="term" value="P:regulation of translation"/>
    <property type="evidence" value="ECO:0007669"/>
    <property type="project" value="UniProtKB-KW"/>
</dbReference>
<keyword evidence="9" id="KW-0694">RNA-binding</keyword>
<feature type="region of interest" description="Disordered" evidence="13">
    <location>
        <begin position="337"/>
        <end position="386"/>
    </location>
</feature>
<keyword evidence="17" id="KW-1185">Reference proteome</keyword>
<dbReference type="Pfam" id="PF09405">
    <property type="entry name" value="Btz"/>
    <property type="match status" value="1"/>
</dbReference>
<dbReference type="InterPro" id="IPR018545">
    <property type="entry name" value="Btz_dom"/>
</dbReference>
<dbReference type="AlphaFoldDB" id="E9H1K2"/>
<dbReference type="HOGENOM" id="CLU_716238_0_0_1"/>
<evidence type="ECO:0000256" key="6">
    <source>
        <dbReference type="ARBA" id="ARBA00022664"/>
    </source>
</evidence>
<dbReference type="STRING" id="6669.E9H1K2"/>
<evidence type="ECO:0000256" key="2">
    <source>
        <dbReference type="ARBA" id="ARBA00004496"/>
    </source>
</evidence>
<evidence type="ECO:0000259" key="15">
    <source>
        <dbReference type="Pfam" id="PF12278"/>
    </source>
</evidence>
<evidence type="ECO:0000256" key="9">
    <source>
        <dbReference type="ARBA" id="ARBA00022884"/>
    </source>
</evidence>
<keyword evidence="4" id="KW-0813">Transport</keyword>
<dbReference type="InParanoid" id="E9H1K2"/>
<feature type="compositionally biased region" description="Basic and acidic residues" evidence="13">
    <location>
        <begin position="220"/>
        <end position="237"/>
    </location>
</feature>
<dbReference type="Proteomes" id="UP000000305">
    <property type="component" value="Unassembled WGS sequence"/>
</dbReference>
<organism evidence="16 17">
    <name type="scientific">Daphnia pulex</name>
    <name type="common">Water flea</name>
    <dbReference type="NCBI Taxonomy" id="6669"/>
    <lineage>
        <taxon>Eukaryota</taxon>
        <taxon>Metazoa</taxon>
        <taxon>Ecdysozoa</taxon>
        <taxon>Arthropoda</taxon>
        <taxon>Crustacea</taxon>
        <taxon>Branchiopoda</taxon>
        <taxon>Diplostraca</taxon>
        <taxon>Cladocera</taxon>
        <taxon>Anomopoda</taxon>
        <taxon>Daphniidae</taxon>
        <taxon>Daphnia</taxon>
    </lineage>
</organism>
<feature type="domain" description="Btz" evidence="14">
    <location>
        <begin position="265"/>
        <end position="374"/>
    </location>
</feature>
<evidence type="ECO:0000256" key="3">
    <source>
        <dbReference type="ARBA" id="ARBA00009548"/>
    </source>
</evidence>
<evidence type="ECO:0000256" key="7">
    <source>
        <dbReference type="ARBA" id="ARBA00022816"/>
    </source>
</evidence>
<dbReference type="eggNOG" id="ENOG502SFF1">
    <property type="taxonomic scope" value="Eukaryota"/>
</dbReference>
<dbReference type="KEGG" id="dpx:DAPPUDRAFT_324323"/>
<feature type="region of interest" description="Disordered" evidence="13">
    <location>
        <begin position="220"/>
        <end position="260"/>
    </location>
</feature>
<reference evidence="16 17" key="1">
    <citation type="journal article" date="2011" name="Science">
        <title>The ecoresponsive genome of Daphnia pulex.</title>
        <authorList>
            <person name="Colbourne J.K."/>
            <person name="Pfrender M.E."/>
            <person name="Gilbert D."/>
            <person name="Thomas W.K."/>
            <person name="Tucker A."/>
            <person name="Oakley T.H."/>
            <person name="Tokishita S."/>
            <person name="Aerts A."/>
            <person name="Arnold G.J."/>
            <person name="Basu M.K."/>
            <person name="Bauer D.J."/>
            <person name="Caceres C.E."/>
            <person name="Carmel L."/>
            <person name="Casola C."/>
            <person name="Choi J.H."/>
            <person name="Detter J.C."/>
            <person name="Dong Q."/>
            <person name="Dusheyko S."/>
            <person name="Eads B.D."/>
            <person name="Frohlich T."/>
            <person name="Geiler-Samerotte K.A."/>
            <person name="Gerlach D."/>
            <person name="Hatcher P."/>
            <person name="Jogdeo S."/>
            <person name="Krijgsveld J."/>
            <person name="Kriventseva E.V."/>
            <person name="Kultz D."/>
            <person name="Laforsch C."/>
            <person name="Lindquist E."/>
            <person name="Lopez J."/>
            <person name="Manak J.R."/>
            <person name="Muller J."/>
            <person name="Pangilinan J."/>
            <person name="Patwardhan R.P."/>
            <person name="Pitluck S."/>
            <person name="Pritham E.J."/>
            <person name="Rechtsteiner A."/>
            <person name="Rho M."/>
            <person name="Rogozin I.B."/>
            <person name="Sakarya O."/>
            <person name="Salamov A."/>
            <person name="Schaack S."/>
            <person name="Shapiro H."/>
            <person name="Shiga Y."/>
            <person name="Skalitzky C."/>
            <person name="Smith Z."/>
            <person name="Souvorov A."/>
            <person name="Sung W."/>
            <person name="Tang Z."/>
            <person name="Tsuchiya D."/>
            <person name="Tu H."/>
            <person name="Vos H."/>
            <person name="Wang M."/>
            <person name="Wolf Y.I."/>
            <person name="Yamagata H."/>
            <person name="Yamada T."/>
            <person name="Ye Y."/>
            <person name="Shaw J.R."/>
            <person name="Andrews J."/>
            <person name="Crease T.J."/>
            <person name="Tang H."/>
            <person name="Lucas S.M."/>
            <person name="Robertson H.M."/>
            <person name="Bork P."/>
            <person name="Koonin E.V."/>
            <person name="Zdobnov E.M."/>
            <person name="Grigoriev I.V."/>
            <person name="Lynch M."/>
            <person name="Boore J.L."/>
        </authorList>
    </citation>
    <scope>NUCLEOTIDE SEQUENCE [LARGE SCALE GENOMIC DNA]</scope>
</reference>
<dbReference type="GO" id="GO:0008380">
    <property type="term" value="P:RNA splicing"/>
    <property type="evidence" value="ECO:0007669"/>
    <property type="project" value="UniProtKB-KW"/>
</dbReference>
<feature type="compositionally biased region" description="Gly residues" evidence="13">
    <location>
        <begin position="337"/>
        <end position="347"/>
    </location>
</feature>
<keyword evidence="10" id="KW-0866">Nonsense-mediated mRNA decay</keyword>
<dbReference type="GO" id="GO:0005737">
    <property type="term" value="C:cytoplasm"/>
    <property type="evidence" value="ECO:0007669"/>
    <property type="project" value="UniProtKB-SubCell"/>
</dbReference>
<evidence type="ECO:0000313" key="16">
    <source>
        <dbReference type="EMBL" id="EFX74370.1"/>
    </source>
</evidence>
<keyword evidence="8" id="KW-0810">Translation regulation</keyword>
<evidence type="ECO:0000256" key="10">
    <source>
        <dbReference type="ARBA" id="ARBA00023161"/>
    </source>
</evidence>
<keyword evidence="11" id="KW-0508">mRNA splicing</keyword>
<feature type="compositionally biased region" description="Basic and acidic residues" evidence="13">
    <location>
        <begin position="27"/>
        <end position="38"/>
    </location>
</feature>
<feature type="region of interest" description="Disordered" evidence="13">
    <location>
        <begin position="1"/>
        <end position="141"/>
    </location>
</feature>
<feature type="compositionally biased region" description="Basic and acidic residues" evidence="13">
    <location>
        <begin position="49"/>
        <end position="61"/>
    </location>
</feature>
<dbReference type="GO" id="GO:0006397">
    <property type="term" value="P:mRNA processing"/>
    <property type="evidence" value="ECO:0007669"/>
    <property type="project" value="UniProtKB-KW"/>
</dbReference>
<dbReference type="OrthoDB" id="6343344at2759"/>
<dbReference type="InterPro" id="IPR022063">
    <property type="entry name" value="Sex_determin_N"/>
</dbReference>
<dbReference type="GO" id="GO:0035145">
    <property type="term" value="C:exon-exon junction complex"/>
    <property type="evidence" value="ECO:0007669"/>
    <property type="project" value="InterPro"/>
</dbReference>
<dbReference type="GO" id="GO:0003729">
    <property type="term" value="F:mRNA binding"/>
    <property type="evidence" value="ECO:0007669"/>
    <property type="project" value="InterPro"/>
</dbReference>
<evidence type="ECO:0000256" key="1">
    <source>
        <dbReference type="ARBA" id="ARBA00004123"/>
    </source>
</evidence>
<keyword evidence="12" id="KW-0539">Nucleus</keyword>
<feature type="compositionally biased region" description="Basic residues" evidence="13">
    <location>
        <begin position="75"/>
        <end position="92"/>
    </location>
</feature>
<dbReference type="GO" id="GO:0051028">
    <property type="term" value="P:mRNA transport"/>
    <property type="evidence" value="ECO:0007669"/>
    <property type="project" value="UniProtKB-KW"/>
</dbReference>
<keyword evidence="6" id="KW-0507">mRNA processing</keyword>
<sequence>MMRPRSRSRAGQSSNFQRSRSRSPFYNREKHNRFEGKPFRGNSSYHQHGRPEEVRRREEYNRPTNISPRRSPGPYKHRSRSHSPHPRVHHQQHQQNTRKGDFNNDIRRDHRSPVHYDTMYRRSPTPQRLTTEPIPKDRSIFRGPEGTVIDLNELKKITVDIRRNLARGTIPASHSPLRYAFNPSDVVLVRRPGEGSRQIFDREELKPRPAEERVIKLAADLPDRLEHQQRSPSRSHDPFAGTSGSSFQQDNRSVDGDGEGDLRFRLMEKKSSEENKERMNADPNFVPQGRYYYEHDNRERYMNRGGRGFAFRGNGRGNYHLNQQGGSSVSGYRGNFRGGGGGNGGGQYRESFRGSYRGKMRSPNWQHDLYDTAPVDDGKPSSTTQI</sequence>
<evidence type="ECO:0000256" key="13">
    <source>
        <dbReference type="SAM" id="MobiDB-lite"/>
    </source>
</evidence>
<keyword evidence="5" id="KW-0963">Cytoplasm</keyword>
<evidence type="ECO:0000256" key="4">
    <source>
        <dbReference type="ARBA" id="ARBA00022448"/>
    </source>
</evidence>
<dbReference type="EMBL" id="GL732583">
    <property type="protein sequence ID" value="EFX74370.1"/>
    <property type="molecule type" value="Genomic_DNA"/>
</dbReference>
<dbReference type="GO" id="GO:0000184">
    <property type="term" value="P:nuclear-transcribed mRNA catabolic process, nonsense-mediated decay"/>
    <property type="evidence" value="ECO:0007669"/>
    <property type="project" value="UniProtKB-KW"/>
</dbReference>